<dbReference type="SUPFAM" id="SSF55874">
    <property type="entry name" value="ATPase domain of HSP90 chaperone/DNA topoisomerase II/histidine kinase"/>
    <property type="match status" value="1"/>
</dbReference>
<evidence type="ECO:0000313" key="4">
    <source>
        <dbReference type="EMBL" id="MFF5897822.1"/>
    </source>
</evidence>
<dbReference type="PANTHER" id="PTHR35526">
    <property type="entry name" value="ANTI-SIGMA-F FACTOR RSBW-RELATED"/>
    <property type="match status" value="1"/>
</dbReference>
<dbReference type="Pfam" id="PF13581">
    <property type="entry name" value="HATPase_c_2"/>
    <property type="match status" value="1"/>
</dbReference>
<dbReference type="Proteomes" id="UP001602322">
    <property type="component" value="Unassembled WGS sequence"/>
</dbReference>
<evidence type="ECO:0000256" key="2">
    <source>
        <dbReference type="SAM" id="MobiDB-lite"/>
    </source>
</evidence>
<evidence type="ECO:0000313" key="5">
    <source>
        <dbReference type="Proteomes" id="UP001602322"/>
    </source>
</evidence>
<accession>A0ABW6X6V2</accession>
<dbReference type="PANTHER" id="PTHR35526:SF3">
    <property type="entry name" value="ANTI-SIGMA-F FACTOR RSBW"/>
    <property type="match status" value="1"/>
</dbReference>
<dbReference type="InterPro" id="IPR003594">
    <property type="entry name" value="HATPase_dom"/>
</dbReference>
<keyword evidence="1" id="KW-0808">Transferase</keyword>
<reference evidence="4 5" key="1">
    <citation type="submission" date="2024-10" db="EMBL/GenBank/DDBJ databases">
        <title>The Natural Products Discovery Center: Release of the First 8490 Sequenced Strains for Exploring Actinobacteria Biosynthetic Diversity.</title>
        <authorList>
            <person name="Kalkreuter E."/>
            <person name="Kautsar S.A."/>
            <person name="Yang D."/>
            <person name="Bader C.D."/>
            <person name="Teijaro C.N."/>
            <person name="Fluegel L."/>
            <person name="Davis C.M."/>
            <person name="Simpson J.R."/>
            <person name="Lauterbach L."/>
            <person name="Steele A.D."/>
            <person name="Gui C."/>
            <person name="Meng S."/>
            <person name="Li G."/>
            <person name="Viehrig K."/>
            <person name="Ye F."/>
            <person name="Su P."/>
            <person name="Kiefer A.F."/>
            <person name="Nichols A."/>
            <person name="Cepeda A.J."/>
            <person name="Yan W."/>
            <person name="Fan B."/>
            <person name="Jiang Y."/>
            <person name="Adhikari A."/>
            <person name="Zheng C.-J."/>
            <person name="Schuster L."/>
            <person name="Cowan T.M."/>
            <person name="Smanski M.J."/>
            <person name="Chevrette M.G."/>
            <person name="De Carvalho L.P.S."/>
            <person name="Shen B."/>
        </authorList>
    </citation>
    <scope>NUCLEOTIDE SEQUENCE [LARGE SCALE GENOMIC DNA]</scope>
    <source>
        <strain evidence="4 5">NPDC012540</strain>
    </source>
</reference>
<protein>
    <submittedName>
        <fullName evidence="4">ATP-binding protein</fullName>
    </submittedName>
</protein>
<feature type="region of interest" description="Disordered" evidence="2">
    <location>
        <begin position="100"/>
        <end position="158"/>
    </location>
</feature>
<keyword evidence="4" id="KW-0547">Nucleotide-binding</keyword>
<organism evidence="4 5">
    <name type="scientific">Streptomyces argenteolus</name>
    <dbReference type="NCBI Taxonomy" id="67274"/>
    <lineage>
        <taxon>Bacteria</taxon>
        <taxon>Bacillati</taxon>
        <taxon>Actinomycetota</taxon>
        <taxon>Actinomycetes</taxon>
        <taxon>Kitasatosporales</taxon>
        <taxon>Streptomycetaceae</taxon>
        <taxon>Streptomyces</taxon>
    </lineage>
</organism>
<proteinExistence type="predicted"/>
<dbReference type="RefSeq" id="WP_145811471.1">
    <property type="nucleotide sequence ID" value="NZ_JBIBEG010000004.1"/>
</dbReference>
<feature type="domain" description="Histidine kinase/HSP90-like ATPase" evidence="3">
    <location>
        <begin position="26"/>
        <end position="193"/>
    </location>
</feature>
<name>A0ABW6X6V2_9ACTN</name>
<evidence type="ECO:0000259" key="3">
    <source>
        <dbReference type="Pfam" id="PF13581"/>
    </source>
</evidence>
<comment type="caution">
    <text evidence="4">The sequence shown here is derived from an EMBL/GenBank/DDBJ whole genome shotgun (WGS) entry which is preliminary data.</text>
</comment>
<dbReference type="Gene3D" id="3.30.565.10">
    <property type="entry name" value="Histidine kinase-like ATPase, C-terminal domain"/>
    <property type="match status" value="1"/>
</dbReference>
<dbReference type="EMBL" id="JBIBEG010000004">
    <property type="protein sequence ID" value="MFF5897822.1"/>
    <property type="molecule type" value="Genomic_DNA"/>
</dbReference>
<keyword evidence="1" id="KW-0723">Serine/threonine-protein kinase</keyword>
<gene>
    <name evidence="4" type="ORF">ACFY8O_18055</name>
</gene>
<dbReference type="InterPro" id="IPR036890">
    <property type="entry name" value="HATPase_C_sf"/>
</dbReference>
<evidence type="ECO:0000256" key="1">
    <source>
        <dbReference type="ARBA" id="ARBA00022527"/>
    </source>
</evidence>
<dbReference type="GO" id="GO:0005524">
    <property type="term" value="F:ATP binding"/>
    <property type="evidence" value="ECO:0007669"/>
    <property type="project" value="UniProtKB-KW"/>
</dbReference>
<dbReference type="CDD" id="cd16936">
    <property type="entry name" value="HATPase_RsbW-like"/>
    <property type="match status" value="1"/>
</dbReference>
<keyword evidence="1" id="KW-0418">Kinase</keyword>
<dbReference type="InterPro" id="IPR050267">
    <property type="entry name" value="Anti-sigma-factor_SerPK"/>
</dbReference>
<keyword evidence="4" id="KW-0067">ATP-binding</keyword>
<keyword evidence="5" id="KW-1185">Reference proteome</keyword>
<sequence>MSEIVACVRLAPESSGGRNAQSWWIPRLPRGVPEARHRVQEALRSWGEPDDRVETAALVVTELVTNAVEHTAGRRVRCRLLRTSGRVRICVWNRRLRHEPSLPGPRVPAKGPHTHRDGSATAPHGTTTSWSRTMGVADGLEGPGPSLVTGREGTDEPDGFNLASVAEDGRGLMLVDTLAARWGTRTSVSGRLVWADI</sequence>